<keyword evidence="1" id="KW-0378">Hydrolase</keyword>
<sequence>MEEILVRFNQEGVGRVLSNLSKHRFIFRGVQCQSTEGILHSVKVNDPEFQRGWCMKHGVEAQRIPSKYKPDSWKEKQTLWWQGTPMMRTSRVYREFVKEMYYEVSLHCPDYRDALLSTKGKRLIHPMGPIEPNKTVLTRHEFTSALEWVRDQWISD</sequence>
<dbReference type="GO" id="GO:0004519">
    <property type="term" value="F:endonuclease activity"/>
    <property type="evidence" value="ECO:0007669"/>
    <property type="project" value="UniProtKB-KW"/>
</dbReference>
<protein>
    <submittedName>
        <fullName evidence="1">Homing endonuclease</fullName>
    </submittedName>
</protein>
<keyword evidence="1" id="KW-0255">Endonuclease</keyword>
<dbReference type="EMBL" id="MT234342">
    <property type="protein sequence ID" value="QIW87901.1"/>
    <property type="molecule type" value="Genomic_DNA"/>
</dbReference>
<name>A0A858MTZ4_9CAUD</name>
<dbReference type="Gene3D" id="1.10.357.40">
    <property type="entry name" value="YbiA-like"/>
    <property type="match status" value="1"/>
</dbReference>
<reference evidence="1 2" key="1">
    <citation type="submission" date="2020-03" db="EMBL/GenBank/DDBJ databases">
        <authorList>
            <person name="Holtappels D."/>
            <person name="Bomans J.P.J."/>
            <person name="Lavigne R."/>
            <person name="Wagemans J."/>
        </authorList>
    </citation>
    <scope>NUCLEOTIDE SEQUENCE [LARGE SCALE GENOMIC DNA]</scope>
    <source>
        <strain evidence="1 2">OLIVR5</strain>
    </source>
</reference>
<dbReference type="SUPFAM" id="SSF143990">
    <property type="entry name" value="YbiA-like"/>
    <property type="match status" value="1"/>
</dbReference>
<gene>
    <name evidence="1" type="ORF">Ab1vBOLIVR5_gp253</name>
</gene>
<dbReference type="InterPro" id="IPR037238">
    <property type="entry name" value="YbiA-like_sf"/>
</dbReference>
<proteinExistence type="predicted"/>
<keyword evidence="1" id="KW-0540">Nuclease</keyword>
<dbReference type="Proteomes" id="UP000671873">
    <property type="component" value="Segment"/>
</dbReference>
<keyword evidence="2" id="KW-1185">Reference proteome</keyword>
<accession>A0A858MTZ4</accession>
<dbReference type="InterPro" id="IPR012596">
    <property type="entry name" value="Phage_T4_Y12G"/>
</dbReference>
<dbReference type="Pfam" id="PF08010">
    <property type="entry name" value="Phage_30_3"/>
    <property type="match status" value="1"/>
</dbReference>
<evidence type="ECO:0000313" key="2">
    <source>
        <dbReference type="Proteomes" id="UP000671873"/>
    </source>
</evidence>
<evidence type="ECO:0000313" key="1">
    <source>
        <dbReference type="EMBL" id="QIW87901.1"/>
    </source>
</evidence>
<organism evidence="1 2">
    <name type="scientific">Agrobacterium phage OLIVR5</name>
    <dbReference type="NCBI Taxonomy" id="2723773"/>
    <lineage>
        <taxon>Viruses</taxon>
        <taxon>Duplodnaviria</taxon>
        <taxon>Heunggongvirae</taxon>
        <taxon>Uroviricota</taxon>
        <taxon>Caudoviricetes</taxon>
        <taxon>Pootjesviridae</taxon>
        <taxon>Heverleevirus</taxon>
        <taxon>Heverleevirus OLIVR5</taxon>
    </lineage>
</organism>